<organism evidence="3">
    <name type="scientific">Schizophyllum commune (strain H4-8 / FGSC 9210)</name>
    <name type="common">Split gill fungus</name>
    <dbReference type="NCBI Taxonomy" id="578458"/>
    <lineage>
        <taxon>Eukaryota</taxon>
        <taxon>Fungi</taxon>
        <taxon>Dikarya</taxon>
        <taxon>Basidiomycota</taxon>
        <taxon>Agaricomycotina</taxon>
        <taxon>Agaricomycetes</taxon>
        <taxon>Agaricomycetidae</taxon>
        <taxon>Agaricales</taxon>
        <taxon>Schizophyllaceae</taxon>
        <taxon>Schizophyllum</taxon>
    </lineage>
</organism>
<dbReference type="GeneID" id="9595374"/>
<accession>D8Q0J1</accession>
<sequence length="337" mass="37598">MSELPFYKGKPGVKITFSGASATSVLRPLTYARKGIDANSFNTPPASLFTALPCIRGKTIPYDRYTIFCQEWSSSGAMVFYAEASRQDKTAPRQRFALKVAFNITAGSGSPGGAFLDYFHREAIFYNEHLAKLQGTAVPKHYGVWVGWTPWDTTVACAIMEWGGRPFDYTIVDPKLGKPQRSVKIMESVKAIHDAGLRHNDLIDMPIRHILYDKLREKAFVIDFSTAEAHKCHQRMRMRPYTSTPPEDVFGCDELWYVAGNMKLFGDGPRSGPGADPLVVQAMEYVRAKRHEARVKREVAELLATRRVKTSTASDTQKHASHQALVAAPPIMTPNPT</sequence>
<protein>
    <recommendedName>
        <fullName evidence="4">Protein kinase domain-containing protein</fullName>
    </recommendedName>
</protein>
<dbReference type="OMA" id="MLRICFI"/>
<dbReference type="Proteomes" id="UP000007431">
    <property type="component" value="Unassembled WGS sequence"/>
</dbReference>
<evidence type="ECO:0000313" key="3">
    <source>
        <dbReference type="Proteomes" id="UP000007431"/>
    </source>
</evidence>
<name>D8Q0J1_SCHCM</name>
<dbReference type="EMBL" id="GL377305">
    <property type="protein sequence ID" value="EFI97751.1"/>
    <property type="molecule type" value="Genomic_DNA"/>
</dbReference>
<evidence type="ECO:0000256" key="1">
    <source>
        <dbReference type="SAM" id="MobiDB-lite"/>
    </source>
</evidence>
<keyword evidence="3" id="KW-1185">Reference proteome</keyword>
<dbReference type="InParanoid" id="D8Q0J1"/>
<dbReference type="KEGG" id="scm:SCHCO_02572119"/>
<dbReference type="VEuPathDB" id="FungiDB:SCHCODRAFT_02572119"/>
<gene>
    <name evidence="2" type="ORF">SCHCODRAFT_107933</name>
</gene>
<dbReference type="eggNOG" id="ENOG502SXGV">
    <property type="taxonomic scope" value="Eukaryota"/>
</dbReference>
<proteinExistence type="predicted"/>
<feature type="region of interest" description="Disordered" evidence="1">
    <location>
        <begin position="310"/>
        <end position="337"/>
    </location>
</feature>
<evidence type="ECO:0000313" key="2">
    <source>
        <dbReference type="EMBL" id="EFI97751.1"/>
    </source>
</evidence>
<dbReference type="AlphaFoldDB" id="D8Q0J1"/>
<dbReference type="HOGENOM" id="CLU_883270_0_0_1"/>
<dbReference type="OrthoDB" id="2523749at2759"/>
<evidence type="ECO:0008006" key="4">
    <source>
        <dbReference type="Google" id="ProtNLM"/>
    </source>
</evidence>
<reference evidence="2 3" key="1">
    <citation type="journal article" date="2010" name="Nat. Biotechnol.">
        <title>Genome sequence of the model mushroom Schizophyllum commune.</title>
        <authorList>
            <person name="Ohm R.A."/>
            <person name="de Jong J.F."/>
            <person name="Lugones L.G."/>
            <person name="Aerts A."/>
            <person name="Kothe E."/>
            <person name="Stajich J.E."/>
            <person name="de Vries R.P."/>
            <person name="Record E."/>
            <person name="Levasseur A."/>
            <person name="Baker S.E."/>
            <person name="Bartholomew K.A."/>
            <person name="Coutinho P.M."/>
            <person name="Erdmann S."/>
            <person name="Fowler T.J."/>
            <person name="Gathman A.C."/>
            <person name="Lombard V."/>
            <person name="Henrissat B."/>
            <person name="Knabe N."/>
            <person name="Kuees U."/>
            <person name="Lilly W.W."/>
            <person name="Lindquist E."/>
            <person name="Lucas S."/>
            <person name="Magnuson J.K."/>
            <person name="Piumi F."/>
            <person name="Raudaskoski M."/>
            <person name="Salamov A."/>
            <person name="Schmutz J."/>
            <person name="Schwarze F.W.M.R."/>
            <person name="vanKuyk P.A."/>
            <person name="Horton J.S."/>
            <person name="Grigoriev I.V."/>
            <person name="Woesten H.A.B."/>
        </authorList>
    </citation>
    <scope>NUCLEOTIDE SEQUENCE [LARGE SCALE GENOMIC DNA]</scope>
    <source>
        <strain evidence="3">H4-8 / FGSC 9210</strain>
    </source>
</reference>
<dbReference type="RefSeq" id="XP_003032654.1">
    <property type="nucleotide sequence ID" value="XM_003032608.1"/>
</dbReference>
<feature type="non-terminal residue" evidence="2">
    <location>
        <position position="337"/>
    </location>
</feature>